<organism evidence="3 4">
    <name type="scientific">Paratrimastix pyriformis</name>
    <dbReference type="NCBI Taxonomy" id="342808"/>
    <lineage>
        <taxon>Eukaryota</taxon>
        <taxon>Metamonada</taxon>
        <taxon>Preaxostyla</taxon>
        <taxon>Paratrimastigidae</taxon>
        <taxon>Paratrimastix</taxon>
    </lineage>
</organism>
<dbReference type="SUPFAM" id="SSF54001">
    <property type="entry name" value="Cysteine proteinases"/>
    <property type="match status" value="1"/>
</dbReference>
<accession>A0ABQ8UG14</accession>
<dbReference type="InterPro" id="IPR018200">
    <property type="entry name" value="USP_CS"/>
</dbReference>
<dbReference type="EMBL" id="JAPMOS010000032">
    <property type="protein sequence ID" value="KAJ4458214.1"/>
    <property type="molecule type" value="Genomic_DNA"/>
</dbReference>
<dbReference type="PROSITE" id="PS00972">
    <property type="entry name" value="USP_1"/>
    <property type="match status" value="1"/>
</dbReference>
<dbReference type="Gene3D" id="3.90.70.10">
    <property type="entry name" value="Cysteine proteinases"/>
    <property type="match status" value="1"/>
</dbReference>
<name>A0ABQ8UG14_9EUKA</name>
<evidence type="ECO:0000313" key="4">
    <source>
        <dbReference type="Proteomes" id="UP001141327"/>
    </source>
</evidence>
<sequence>MAEDIGLAGLFAMFGGDDDTSKPSLSSTGGPSRPSDKRDSTKLVGLMNQGATCYLNSLIQLLFHTPEIRDSLFRLGPQDLGLRPFPPEEEKKESESTPLKAGETSAAEPPASADAAAPAPEKKPETAGDAAAPTPEAEATTAAAAGAPSTAPDASGVSEAMLWEMGFPAEMIARARELHPRNNARAMEWMLAGGGGRYQRDGTRVQPA</sequence>
<dbReference type="InterPro" id="IPR038765">
    <property type="entry name" value="Papain-like_cys_pep_sf"/>
</dbReference>
<evidence type="ECO:0000259" key="2">
    <source>
        <dbReference type="Pfam" id="PF00443"/>
    </source>
</evidence>
<proteinExistence type="predicted"/>
<feature type="compositionally biased region" description="Low complexity" evidence="1">
    <location>
        <begin position="101"/>
        <end position="119"/>
    </location>
</feature>
<comment type="caution">
    <text evidence="3">The sequence shown here is derived from an EMBL/GenBank/DDBJ whole genome shotgun (WGS) entry which is preliminary data.</text>
</comment>
<dbReference type="InterPro" id="IPR001394">
    <property type="entry name" value="Peptidase_C19_UCH"/>
</dbReference>
<reference evidence="3" key="1">
    <citation type="journal article" date="2022" name="bioRxiv">
        <title>Genomics of Preaxostyla Flagellates Illuminates Evolutionary Transitions and the Path Towards Mitochondrial Loss.</title>
        <authorList>
            <person name="Novak L.V.F."/>
            <person name="Treitli S.C."/>
            <person name="Pyrih J."/>
            <person name="Halakuc P."/>
            <person name="Pipaliya S.V."/>
            <person name="Vacek V."/>
            <person name="Brzon O."/>
            <person name="Soukal P."/>
            <person name="Eme L."/>
            <person name="Dacks J.B."/>
            <person name="Karnkowska A."/>
            <person name="Elias M."/>
            <person name="Hampl V."/>
        </authorList>
    </citation>
    <scope>NUCLEOTIDE SEQUENCE</scope>
    <source>
        <strain evidence="3">RCP-MX</strain>
    </source>
</reference>
<gene>
    <name evidence="3" type="ORF">PAPYR_6024</name>
</gene>
<keyword evidence="4" id="KW-1185">Reference proteome</keyword>
<protein>
    <recommendedName>
        <fullName evidence="2">Peptidase C19 ubiquitin carboxyl-terminal hydrolase domain-containing protein</fullName>
    </recommendedName>
</protein>
<feature type="region of interest" description="Disordered" evidence="1">
    <location>
        <begin position="79"/>
        <end position="155"/>
    </location>
</feature>
<feature type="compositionally biased region" description="Low complexity" evidence="1">
    <location>
        <begin position="127"/>
        <end position="155"/>
    </location>
</feature>
<feature type="compositionally biased region" description="Basic and acidic residues" evidence="1">
    <location>
        <begin position="86"/>
        <end position="95"/>
    </location>
</feature>
<dbReference type="Pfam" id="PF00443">
    <property type="entry name" value="UCH"/>
    <property type="match status" value="1"/>
</dbReference>
<feature type="region of interest" description="Disordered" evidence="1">
    <location>
        <begin position="16"/>
        <end position="40"/>
    </location>
</feature>
<evidence type="ECO:0000256" key="1">
    <source>
        <dbReference type="SAM" id="MobiDB-lite"/>
    </source>
</evidence>
<dbReference type="Proteomes" id="UP001141327">
    <property type="component" value="Unassembled WGS sequence"/>
</dbReference>
<feature type="domain" description="Peptidase C19 ubiquitin carboxyl-terminal hydrolase" evidence="2">
    <location>
        <begin position="44"/>
        <end position="74"/>
    </location>
</feature>
<evidence type="ECO:0000313" key="3">
    <source>
        <dbReference type="EMBL" id="KAJ4458214.1"/>
    </source>
</evidence>